<dbReference type="InterPro" id="IPR001810">
    <property type="entry name" value="F-box_dom"/>
</dbReference>
<feature type="domain" description="F-box" evidence="1">
    <location>
        <begin position="10"/>
        <end position="44"/>
    </location>
</feature>
<dbReference type="PANTHER" id="PTHR31639">
    <property type="entry name" value="F-BOX PROTEIN-LIKE"/>
    <property type="match status" value="1"/>
</dbReference>
<evidence type="ECO:0000313" key="2">
    <source>
        <dbReference type="EMBL" id="TVU03440.1"/>
    </source>
</evidence>
<dbReference type="SMART" id="SM00256">
    <property type="entry name" value="FBOX"/>
    <property type="match status" value="1"/>
</dbReference>
<dbReference type="SUPFAM" id="SSF81383">
    <property type="entry name" value="F-box domain"/>
    <property type="match status" value="1"/>
</dbReference>
<dbReference type="PANTHER" id="PTHR31639:SF56">
    <property type="entry name" value="OS08G0461800 PROTEIN"/>
    <property type="match status" value="1"/>
</dbReference>
<accession>A0A5J9SWR4</accession>
<gene>
    <name evidence="2" type="ORF">EJB05_51041</name>
</gene>
<sequence>MAARLNQRTAWCLTDLPDEVFLDILSRLDIRDATRTSTVCRAWRHRWRHLSILRFAPRTVGAADVVSVAQSVLLRHLGPVRKFGLFASGPPLPAIGDRRIDDLVGHLTHPRHGLLVFRLSVPRYRVHSCKTFFSVQPELPTFYERPEIR</sequence>
<reference evidence="2 3" key="1">
    <citation type="journal article" date="2019" name="Sci. Rep.">
        <title>A high-quality genome of Eragrostis curvula grass provides insights into Poaceae evolution and supports new strategies to enhance forage quality.</title>
        <authorList>
            <person name="Carballo J."/>
            <person name="Santos B.A.C.M."/>
            <person name="Zappacosta D."/>
            <person name="Garbus I."/>
            <person name="Selva J.P."/>
            <person name="Gallo C.A."/>
            <person name="Diaz A."/>
            <person name="Albertini E."/>
            <person name="Caccamo M."/>
            <person name="Echenique V."/>
        </authorList>
    </citation>
    <scope>NUCLEOTIDE SEQUENCE [LARGE SCALE GENOMIC DNA]</scope>
    <source>
        <strain evidence="3">cv. Victoria</strain>
        <tissue evidence="2">Leaf</tissue>
    </source>
</reference>
<evidence type="ECO:0000313" key="3">
    <source>
        <dbReference type="Proteomes" id="UP000324897"/>
    </source>
</evidence>
<keyword evidence="3" id="KW-1185">Reference proteome</keyword>
<dbReference type="OrthoDB" id="627702at2759"/>
<organism evidence="2 3">
    <name type="scientific">Eragrostis curvula</name>
    <name type="common">weeping love grass</name>
    <dbReference type="NCBI Taxonomy" id="38414"/>
    <lineage>
        <taxon>Eukaryota</taxon>
        <taxon>Viridiplantae</taxon>
        <taxon>Streptophyta</taxon>
        <taxon>Embryophyta</taxon>
        <taxon>Tracheophyta</taxon>
        <taxon>Spermatophyta</taxon>
        <taxon>Magnoliopsida</taxon>
        <taxon>Liliopsida</taxon>
        <taxon>Poales</taxon>
        <taxon>Poaceae</taxon>
        <taxon>PACMAD clade</taxon>
        <taxon>Chloridoideae</taxon>
        <taxon>Eragrostideae</taxon>
        <taxon>Eragrostidinae</taxon>
        <taxon>Eragrostis</taxon>
    </lineage>
</organism>
<proteinExistence type="predicted"/>
<dbReference type="AlphaFoldDB" id="A0A5J9SWR4"/>
<dbReference type="Gene3D" id="1.20.1280.50">
    <property type="match status" value="1"/>
</dbReference>
<dbReference type="InterPro" id="IPR036047">
    <property type="entry name" value="F-box-like_dom_sf"/>
</dbReference>
<dbReference type="EMBL" id="RWGY01000177">
    <property type="protein sequence ID" value="TVU03440.1"/>
    <property type="molecule type" value="Genomic_DNA"/>
</dbReference>
<name>A0A5J9SWR4_9POAL</name>
<feature type="non-terminal residue" evidence="2">
    <location>
        <position position="1"/>
    </location>
</feature>
<comment type="caution">
    <text evidence="2">The sequence shown here is derived from an EMBL/GenBank/DDBJ whole genome shotgun (WGS) entry which is preliminary data.</text>
</comment>
<dbReference type="Pfam" id="PF00646">
    <property type="entry name" value="F-box"/>
    <property type="match status" value="1"/>
</dbReference>
<evidence type="ECO:0000259" key="1">
    <source>
        <dbReference type="PROSITE" id="PS50181"/>
    </source>
</evidence>
<dbReference type="Proteomes" id="UP000324897">
    <property type="component" value="Unassembled WGS sequence"/>
</dbReference>
<protein>
    <recommendedName>
        <fullName evidence="1">F-box domain-containing protein</fullName>
    </recommendedName>
</protein>
<dbReference type="Gramene" id="TVU03440">
    <property type="protein sequence ID" value="TVU03440"/>
    <property type="gene ID" value="EJB05_51041"/>
</dbReference>
<dbReference type="PROSITE" id="PS50181">
    <property type="entry name" value="FBOX"/>
    <property type="match status" value="1"/>
</dbReference>